<dbReference type="RefSeq" id="WP_353473150.1">
    <property type="nucleotide sequence ID" value="NZ_CP123384.1"/>
</dbReference>
<keyword evidence="1" id="KW-0812">Transmembrane</keyword>
<keyword evidence="1" id="KW-0472">Membrane</keyword>
<organism evidence="2">
    <name type="scientific">Alloyangia sp. H15</name>
    <dbReference type="NCBI Taxonomy" id="3029062"/>
    <lineage>
        <taxon>Bacteria</taxon>
        <taxon>Pseudomonadati</taxon>
        <taxon>Pseudomonadota</taxon>
        <taxon>Alphaproteobacteria</taxon>
        <taxon>Rhodobacterales</taxon>
        <taxon>Roseobacteraceae</taxon>
        <taxon>Alloyangia</taxon>
    </lineage>
</organism>
<keyword evidence="1" id="KW-1133">Transmembrane helix</keyword>
<dbReference type="AlphaFoldDB" id="A0AAU8AHC3"/>
<dbReference type="EMBL" id="CP123384">
    <property type="protein sequence ID" value="XCC94332.1"/>
    <property type="molecule type" value="Genomic_DNA"/>
</dbReference>
<gene>
    <name evidence="2" type="ORF">PVT71_03720</name>
</gene>
<feature type="transmembrane region" description="Helical" evidence="1">
    <location>
        <begin position="51"/>
        <end position="71"/>
    </location>
</feature>
<proteinExistence type="predicted"/>
<sequence length="114" mass="12720">MESALRSFERRQRAIKEKHRKLAQGYVTKVNRNGVIEHRPIRKLPVPRLRILLFALLGLLAFKGVMLANLGAANYSEHVARLSDGSVADKLGSWVLGVDPATLWIAMHLQALLA</sequence>
<evidence type="ECO:0000313" key="2">
    <source>
        <dbReference type="EMBL" id="XCC94332.1"/>
    </source>
</evidence>
<evidence type="ECO:0000256" key="1">
    <source>
        <dbReference type="SAM" id="Phobius"/>
    </source>
</evidence>
<name>A0AAU8AHC3_9RHOB</name>
<protein>
    <submittedName>
        <fullName evidence="2">Uncharacterized protein</fullName>
    </submittedName>
</protein>
<accession>A0AAU8AHC3</accession>
<reference evidence="2" key="1">
    <citation type="submission" date="2023-02" db="EMBL/GenBank/DDBJ databases">
        <title>Description and genomic characterization of Salipiger bruguierae sp. nov., isolated from the sediment of mangrove plant Bruguiera sexangula.</title>
        <authorList>
            <person name="Long M."/>
        </authorList>
    </citation>
    <scope>NUCLEOTIDE SEQUENCE</scope>
    <source>
        <strain evidence="2">H15</strain>
    </source>
</reference>